<dbReference type="InterPro" id="IPR014716">
    <property type="entry name" value="Fibrinogen_a/b/g_C_1"/>
</dbReference>
<organism evidence="4 5">
    <name type="scientific">Halocaridina rubra</name>
    <name type="common">Hawaiian red shrimp</name>
    <dbReference type="NCBI Taxonomy" id="373956"/>
    <lineage>
        <taxon>Eukaryota</taxon>
        <taxon>Metazoa</taxon>
        <taxon>Ecdysozoa</taxon>
        <taxon>Arthropoda</taxon>
        <taxon>Crustacea</taxon>
        <taxon>Multicrustacea</taxon>
        <taxon>Malacostraca</taxon>
        <taxon>Eumalacostraca</taxon>
        <taxon>Eucarida</taxon>
        <taxon>Decapoda</taxon>
        <taxon>Pleocyemata</taxon>
        <taxon>Caridea</taxon>
        <taxon>Atyoidea</taxon>
        <taxon>Atyidae</taxon>
        <taxon>Halocaridina</taxon>
    </lineage>
</organism>
<proteinExistence type="predicted"/>
<sequence>MWFTHLIIVLVVIQNISVCVEARKTGVRSTNLPFRYELEQVTTDFQERLRNELSKLEMEMYTEFLEFLQEIDGNQTTVTTELTDHLSEKVYIFLEKFTKVMVYSSERIENLKDAMSSLTTSLTAAAKENFKAFGKNNLLDTNGDDTANERSKRHTFVVNTQKTQAPSNDYPSTEETPEGANSENPPPADKPDFAYLGSTRYFDEHLGDHDANFLLRENFPDDAGQYLKSKEVPNERRDVLPRNCYDLLKTGFVESGVYIIYPSGKGPGIEVRCEQTLDGGGWTIVLRRNMQNPFLNFTRIPIQYVHGFGKASENYFMGLEEMHVLTQGISNSLRVHLNGNNDTNIFALYKHFSIGGAKDDYPLNVGDYDISSSAPDALTIHSGRRFSYPLPES</sequence>
<evidence type="ECO:0000313" key="5">
    <source>
        <dbReference type="Proteomes" id="UP001381693"/>
    </source>
</evidence>
<dbReference type="InterPro" id="IPR050373">
    <property type="entry name" value="Fibrinogen_C-term_domain"/>
</dbReference>
<feature type="domain" description="Fibrinogen C-terminal" evidence="3">
    <location>
        <begin position="235"/>
        <end position="393"/>
    </location>
</feature>
<name>A0AAN8X922_HALRR</name>
<feature type="region of interest" description="Disordered" evidence="1">
    <location>
        <begin position="135"/>
        <end position="194"/>
    </location>
</feature>
<evidence type="ECO:0000256" key="1">
    <source>
        <dbReference type="SAM" id="MobiDB-lite"/>
    </source>
</evidence>
<dbReference type="Gene3D" id="3.90.215.10">
    <property type="entry name" value="Gamma Fibrinogen, chain A, domain 1"/>
    <property type="match status" value="1"/>
</dbReference>
<dbReference type="Proteomes" id="UP001381693">
    <property type="component" value="Unassembled WGS sequence"/>
</dbReference>
<dbReference type="PROSITE" id="PS51406">
    <property type="entry name" value="FIBRINOGEN_C_2"/>
    <property type="match status" value="1"/>
</dbReference>
<dbReference type="Pfam" id="PF00147">
    <property type="entry name" value="Fibrinogen_C"/>
    <property type="match status" value="1"/>
</dbReference>
<accession>A0AAN8X922</accession>
<evidence type="ECO:0000259" key="3">
    <source>
        <dbReference type="PROSITE" id="PS51406"/>
    </source>
</evidence>
<dbReference type="InterPro" id="IPR002181">
    <property type="entry name" value="Fibrinogen_a/b/g_C_dom"/>
</dbReference>
<dbReference type="PANTHER" id="PTHR19143">
    <property type="entry name" value="FIBRINOGEN/TENASCIN/ANGIOPOEITIN"/>
    <property type="match status" value="1"/>
</dbReference>
<gene>
    <name evidence="4" type="primary">MFAP4_2</name>
    <name evidence="4" type="ORF">SK128_011144</name>
</gene>
<keyword evidence="5" id="KW-1185">Reference proteome</keyword>
<dbReference type="SMART" id="SM00186">
    <property type="entry name" value="FBG"/>
    <property type="match status" value="1"/>
</dbReference>
<feature type="non-terminal residue" evidence="4">
    <location>
        <position position="393"/>
    </location>
</feature>
<feature type="chain" id="PRO_5042899000" evidence="2">
    <location>
        <begin position="23"/>
        <end position="393"/>
    </location>
</feature>
<dbReference type="AlphaFoldDB" id="A0AAN8X922"/>
<dbReference type="InterPro" id="IPR036056">
    <property type="entry name" value="Fibrinogen-like_C"/>
</dbReference>
<dbReference type="NCBIfam" id="NF040941">
    <property type="entry name" value="GGGWT_bact"/>
    <property type="match status" value="1"/>
</dbReference>
<dbReference type="SUPFAM" id="SSF56496">
    <property type="entry name" value="Fibrinogen C-terminal domain-like"/>
    <property type="match status" value="1"/>
</dbReference>
<protein>
    <submittedName>
        <fullName evidence="4">Microfibrillar-associated protein 4</fullName>
    </submittedName>
</protein>
<feature type="signal peptide" evidence="2">
    <location>
        <begin position="1"/>
        <end position="22"/>
    </location>
</feature>
<dbReference type="GO" id="GO:0005615">
    <property type="term" value="C:extracellular space"/>
    <property type="evidence" value="ECO:0007669"/>
    <property type="project" value="TreeGrafter"/>
</dbReference>
<keyword evidence="2" id="KW-0732">Signal</keyword>
<evidence type="ECO:0000313" key="4">
    <source>
        <dbReference type="EMBL" id="KAK7075194.1"/>
    </source>
</evidence>
<evidence type="ECO:0000256" key="2">
    <source>
        <dbReference type="SAM" id="SignalP"/>
    </source>
</evidence>
<reference evidence="4 5" key="1">
    <citation type="submission" date="2023-11" db="EMBL/GenBank/DDBJ databases">
        <title>Halocaridina rubra genome assembly.</title>
        <authorList>
            <person name="Smith C."/>
        </authorList>
    </citation>
    <scope>NUCLEOTIDE SEQUENCE [LARGE SCALE GENOMIC DNA]</scope>
    <source>
        <strain evidence="4">EP-1</strain>
        <tissue evidence="4">Whole</tissue>
    </source>
</reference>
<comment type="caution">
    <text evidence="4">The sequence shown here is derived from an EMBL/GenBank/DDBJ whole genome shotgun (WGS) entry which is preliminary data.</text>
</comment>
<dbReference type="EMBL" id="JAXCGZ010011348">
    <property type="protein sequence ID" value="KAK7075194.1"/>
    <property type="molecule type" value="Genomic_DNA"/>
</dbReference>
<feature type="compositionally biased region" description="Polar residues" evidence="1">
    <location>
        <begin position="157"/>
        <end position="183"/>
    </location>
</feature>